<reference evidence="1 2" key="1">
    <citation type="journal article" date="2015" name="Genome Announc.">
        <title>Complete Genome Sequence of Bartonella ancashensis Strain 20.00, Isolated from the Blood of a Patient with Verruga Peruana.</title>
        <authorList>
            <person name="Hang J."/>
            <person name="Mullins K.E."/>
            <person name="Clifford R.J."/>
            <person name="Onmus-Leone F."/>
            <person name="Yang Y."/>
            <person name="Jiang J."/>
            <person name="Leguia M."/>
            <person name="Kasper M.R."/>
            <person name="Maguina C."/>
            <person name="Lesho E.P."/>
            <person name="Jarman R.G."/>
            <person name="Richards A.L."/>
            <person name="Blazes D."/>
        </authorList>
    </citation>
    <scope>NUCLEOTIDE SEQUENCE [LARGE SCALE GENOMIC DNA]</scope>
    <source>
        <strain evidence="1 2">20.00</strain>
    </source>
</reference>
<dbReference type="KEGG" id="banc:PU02_0595"/>
<organism evidence="1 2">
    <name type="scientific">Bartonella ancashensis</name>
    <dbReference type="NCBI Taxonomy" id="1318743"/>
    <lineage>
        <taxon>Bacteria</taxon>
        <taxon>Pseudomonadati</taxon>
        <taxon>Pseudomonadota</taxon>
        <taxon>Alphaproteobacteria</taxon>
        <taxon>Hyphomicrobiales</taxon>
        <taxon>Bartonellaceae</taxon>
        <taxon>Bartonella</taxon>
    </lineage>
</organism>
<evidence type="ECO:0000313" key="1">
    <source>
        <dbReference type="EMBL" id="ALE03409.1"/>
    </source>
</evidence>
<sequence length="45" mass="5070">MHFTVLLKAAVSVEDEIILSEICVLSLKGKSRQEDTLFCIDCKRS</sequence>
<gene>
    <name evidence="1" type="ORF">PU02_0595</name>
</gene>
<name>A0A0M4LSJ3_9HYPH</name>
<dbReference type="EMBL" id="CP010401">
    <property type="protein sequence ID" value="ALE03409.1"/>
    <property type="molecule type" value="Genomic_DNA"/>
</dbReference>
<accession>A0A0M4LSJ3</accession>
<dbReference type="PATRIC" id="fig|1318743.3.peg.609"/>
<dbReference type="AlphaFoldDB" id="A0A0M4LSJ3"/>
<protein>
    <submittedName>
        <fullName evidence="1">Uncharacterized protein</fullName>
    </submittedName>
</protein>
<proteinExistence type="predicted"/>
<dbReference type="Proteomes" id="UP000057213">
    <property type="component" value="Chromosome"/>
</dbReference>
<evidence type="ECO:0000313" key="2">
    <source>
        <dbReference type="Proteomes" id="UP000057213"/>
    </source>
</evidence>
<dbReference type="STRING" id="1318743.PU02_0595"/>
<keyword evidence="2" id="KW-1185">Reference proteome</keyword>